<dbReference type="Ensembl" id="ENSPNAT00000047708.1">
    <property type="protein sequence ID" value="ENSPNAP00000070358.1"/>
    <property type="gene ID" value="ENSPNAG00000012571.2"/>
</dbReference>
<dbReference type="InterPro" id="IPR011360">
    <property type="entry name" value="Compl_C2_B"/>
</dbReference>
<feature type="disulfide bond" evidence="18">
    <location>
        <begin position="204"/>
        <end position="231"/>
    </location>
</feature>
<keyword evidence="23" id="KW-1185">Reference proteome</keyword>
<keyword evidence="5" id="KW-0964">Secreted</keyword>
<dbReference type="SMART" id="SM00020">
    <property type="entry name" value="Tryp_SPc"/>
    <property type="match status" value="1"/>
</dbReference>
<dbReference type="InterPro" id="IPR001254">
    <property type="entry name" value="Trypsin_dom"/>
</dbReference>
<dbReference type="AlphaFoldDB" id="A0AAR2L156"/>
<feature type="active site" description="Charge relay system" evidence="17">
    <location>
        <position position="590"/>
    </location>
</feature>
<dbReference type="GO" id="GO:0045087">
    <property type="term" value="P:innate immune response"/>
    <property type="evidence" value="ECO:0007669"/>
    <property type="project" value="UniProtKB-KW"/>
</dbReference>
<dbReference type="GO" id="GO:0006956">
    <property type="term" value="P:complement activation"/>
    <property type="evidence" value="ECO:0007669"/>
    <property type="project" value="InterPro"/>
</dbReference>
<evidence type="ECO:0000256" key="15">
    <source>
        <dbReference type="ARBA" id="ARBA00023180"/>
    </source>
</evidence>
<keyword evidence="15" id="KW-0325">Glycoprotein</keyword>
<accession>A0AAR2L156</accession>
<dbReference type="InterPro" id="IPR018114">
    <property type="entry name" value="TRYPSIN_HIS"/>
</dbReference>
<keyword evidence="10" id="KW-0677">Repeat</keyword>
<keyword evidence="8" id="KW-0645">Protease</keyword>
<dbReference type="PROSITE" id="PS50234">
    <property type="entry name" value="VWFA"/>
    <property type="match status" value="1"/>
</dbReference>
<dbReference type="InterPro" id="IPR002035">
    <property type="entry name" value="VWF_A"/>
</dbReference>
<dbReference type="PROSITE" id="PS50923">
    <property type="entry name" value="SUSHI"/>
    <property type="match status" value="3"/>
</dbReference>
<keyword evidence="7 18" id="KW-0768">Sushi</keyword>
<evidence type="ECO:0000256" key="6">
    <source>
        <dbReference type="ARBA" id="ARBA00022588"/>
    </source>
</evidence>
<feature type="domain" description="Sushi" evidence="21">
    <location>
        <begin position="114"/>
        <end position="173"/>
    </location>
</feature>
<dbReference type="InterPro" id="IPR009003">
    <property type="entry name" value="Peptidase_S1_PA"/>
</dbReference>
<evidence type="ECO:0000256" key="16">
    <source>
        <dbReference type="ARBA" id="ARBA00029636"/>
    </source>
</evidence>
<evidence type="ECO:0000256" key="13">
    <source>
        <dbReference type="ARBA" id="ARBA00022859"/>
    </source>
</evidence>
<dbReference type="FunFam" id="2.10.70.10:FF:000019">
    <property type="entry name" value="Complement factor b,-like"/>
    <property type="match status" value="2"/>
</dbReference>
<feature type="active site" description="Charge relay system" evidence="17">
    <location>
        <position position="716"/>
    </location>
</feature>
<keyword evidence="9" id="KW-0732">Signal</keyword>
<feature type="domain" description="Sushi" evidence="21">
    <location>
        <begin position="51"/>
        <end position="113"/>
    </location>
</feature>
<reference evidence="22" key="3">
    <citation type="submission" date="2025-09" db="UniProtKB">
        <authorList>
            <consortium name="Ensembl"/>
        </authorList>
    </citation>
    <scope>IDENTIFICATION</scope>
</reference>
<dbReference type="InterPro" id="IPR035976">
    <property type="entry name" value="Sushi/SCR/CCP_sf"/>
</dbReference>
<evidence type="ECO:0000256" key="18">
    <source>
        <dbReference type="PROSITE-ProRule" id="PRU00302"/>
    </source>
</evidence>
<sequence length="788" mass="89645">MCSSTVATKLFDEYIFGYRLSLTQQYIHILCLLCQLENRTRCWINLYLPHLSCSDININITGGTFTLSNNYDEDSILRYRCPQGYYPYPVKMRQCSRGKWDPVPTRRQRECRKVTCPNPNVLDNGVVEPYKPLYYVNDTTTYRCHSDYTFRGSPTRVCQLNGKWSGSTPICSRDSDHCPDPGTPPGGSRTGHIFNIDDKVTYRCDNKLKLLGSKVRVCQDGGQWSGREPECYADFTYDTPAEVAEAFGSTLKTTLTIHEEKDQQGKKITLDRKGKLNIYIALDASDSIEEEDFERAKAVIIKLIEKISYYEVSPNYEIIIFATEVTRIVSIADFKREDEKKLYKIIKTLKDYKYDDKGQKTGTNIAKAFKVIADSVSFEKTGNKTAFTETRHVIIMFTDGIYNMGGTPVYNIEEIKQLVYNGDEVKRDQYLDIYVFGVGEDVEKENIDLWVTNRRDEKHFFILPDMKNVQETFDEMIDESTSVGLCGLHRSHSPDEQNDEIRRFSYPWMISFLRDDGQTSNCLGSLVTPSFILTAAHCFKLLEDVPDQISFHIPSGTNTQPLKAKDFKIHPQYKPRGKVSEGISEYYEYDVALIELEKEIEADASLRPICIPCTKETSGALRLTGSDVTCAKHKEELLKGDLVKAFFMSSKRKQDIFPKNPIQIKLGHKRDACIEDAKKALNISDEKAKLLITDNFLCTGGEEQNHVDEVSCKGDSGGATFVQDQVRAFQVGVVSWGLKDLCTGSDNYGELATARDFHIDLFNPGVQDFLKLYLGNETRGTPLTFLER</sequence>
<reference evidence="22" key="2">
    <citation type="submission" date="2025-08" db="UniProtKB">
        <authorList>
            <consortium name="Ensembl"/>
        </authorList>
    </citation>
    <scope>IDENTIFICATION</scope>
</reference>
<evidence type="ECO:0000313" key="22">
    <source>
        <dbReference type="Ensembl" id="ENSPNAP00000070358.1"/>
    </source>
</evidence>
<dbReference type="Pfam" id="PF00084">
    <property type="entry name" value="Sushi"/>
    <property type="match status" value="2"/>
</dbReference>
<evidence type="ECO:0000256" key="2">
    <source>
        <dbReference type="ARBA" id="ARBA00001946"/>
    </source>
</evidence>
<dbReference type="Proteomes" id="UP001501920">
    <property type="component" value="Chromosome 16"/>
</dbReference>
<dbReference type="SUPFAM" id="SSF53300">
    <property type="entry name" value="vWA-like"/>
    <property type="match status" value="1"/>
</dbReference>
<dbReference type="CDD" id="cd00033">
    <property type="entry name" value="CCP"/>
    <property type="match status" value="3"/>
</dbReference>
<reference evidence="22 23" key="1">
    <citation type="submission" date="2020-10" db="EMBL/GenBank/DDBJ databases">
        <title>Pygocentrus nattereri (red-bellied piranha) genome, fPygNat1, primary haplotype.</title>
        <authorList>
            <person name="Myers G."/>
            <person name="Meyer A."/>
            <person name="Karagic N."/>
            <person name="Pippel M."/>
            <person name="Winkler S."/>
            <person name="Tracey A."/>
            <person name="Wood J."/>
            <person name="Formenti G."/>
            <person name="Howe K."/>
            <person name="Fedrigo O."/>
            <person name="Jarvis E.D."/>
        </authorList>
    </citation>
    <scope>NUCLEOTIDE SEQUENCE [LARGE SCALE GENOMIC DNA]</scope>
</reference>
<evidence type="ECO:0000256" key="4">
    <source>
        <dbReference type="ARBA" id="ARBA00004613"/>
    </source>
</evidence>
<dbReference type="PROSITE" id="PS50240">
    <property type="entry name" value="TRYPSIN_DOM"/>
    <property type="match status" value="1"/>
</dbReference>
<organism evidence="22 23">
    <name type="scientific">Pygocentrus nattereri</name>
    <name type="common">Red-bellied piranha</name>
    <dbReference type="NCBI Taxonomy" id="42514"/>
    <lineage>
        <taxon>Eukaryota</taxon>
        <taxon>Metazoa</taxon>
        <taxon>Chordata</taxon>
        <taxon>Craniata</taxon>
        <taxon>Vertebrata</taxon>
        <taxon>Euteleostomi</taxon>
        <taxon>Actinopterygii</taxon>
        <taxon>Neopterygii</taxon>
        <taxon>Teleostei</taxon>
        <taxon>Ostariophysi</taxon>
        <taxon>Characiformes</taxon>
        <taxon>Characoidei</taxon>
        <taxon>Pygocentrus</taxon>
    </lineage>
</organism>
<dbReference type="SMART" id="SM00327">
    <property type="entry name" value="VWA"/>
    <property type="match status" value="1"/>
</dbReference>
<evidence type="ECO:0000256" key="10">
    <source>
        <dbReference type="ARBA" id="ARBA00022737"/>
    </source>
</evidence>
<dbReference type="PROSITE" id="PS00134">
    <property type="entry name" value="TRYPSIN_HIS"/>
    <property type="match status" value="1"/>
</dbReference>
<evidence type="ECO:0000256" key="8">
    <source>
        <dbReference type="ARBA" id="ARBA00022670"/>
    </source>
</evidence>
<evidence type="ECO:0000259" key="21">
    <source>
        <dbReference type="PROSITE" id="PS50923"/>
    </source>
</evidence>
<dbReference type="PANTHER" id="PTHR46393:SF6">
    <property type="entry name" value="COMPLEMENT C2-RELATED"/>
    <property type="match status" value="1"/>
</dbReference>
<evidence type="ECO:0000256" key="1">
    <source>
        <dbReference type="ARBA" id="ARBA00001936"/>
    </source>
</evidence>
<comment type="cofactor">
    <cofactor evidence="2">
        <name>Mg(2+)</name>
        <dbReference type="ChEBI" id="CHEBI:18420"/>
    </cofactor>
</comment>
<keyword evidence="11" id="KW-0378">Hydrolase</keyword>
<comment type="caution">
    <text evidence="18">Lacks conserved residue(s) required for the propagation of feature annotation.</text>
</comment>
<evidence type="ECO:0000256" key="7">
    <source>
        <dbReference type="ARBA" id="ARBA00022659"/>
    </source>
</evidence>
<comment type="subcellular location">
    <subcellularLocation>
        <location evidence="3">Cell surface</location>
    </subcellularLocation>
    <subcellularLocation>
        <location evidence="4">Secreted</location>
    </subcellularLocation>
</comment>
<feature type="active site" description="Charge relay system" evidence="17">
    <location>
        <position position="537"/>
    </location>
</feature>
<dbReference type="SUPFAM" id="SSF57535">
    <property type="entry name" value="Complement control module/SCR domain"/>
    <property type="match status" value="3"/>
</dbReference>
<proteinExistence type="predicted"/>
<name>A0AAR2L156_PYGNA</name>
<dbReference type="PANTHER" id="PTHR46393">
    <property type="entry name" value="SUSHI DOMAIN-CONTAINING PROTEIN"/>
    <property type="match status" value="1"/>
</dbReference>
<dbReference type="InterPro" id="IPR001314">
    <property type="entry name" value="Peptidase_S1A"/>
</dbReference>
<dbReference type="GO" id="GO:0070062">
    <property type="term" value="C:extracellular exosome"/>
    <property type="evidence" value="ECO:0007669"/>
    <property type="project" value="TreeGrafter"/>
</dbReference>
<dbReference type="InterPro" id="IPR036465">
    <property type="entry name" value="vWFA_dom_sf"/>
</dbReference>
<dbReference type="GO" id="GO:0009617">
    <property type="term" value="P:response to bacterium"/>
    <property type="evidence" value="ECO:0007669"/>
    <property type="project" value="TreeGrafter"/>
</dbReference>
<dbReference type="Gene3D" id="2.10.70.10">
    <property type="entry name" value="Complement Module, domain 1"/>
    <property type="match status" value="3"/>
</dbReference>
<feature type="domain" description="Peptidase S1" evidence="20">
    <location>
        <begin position="485"/>
        <end position="771"/>
    </location>
</feature>
<dbReference type="GO" id="GO:0006508">
    <property type="term" value="P:proteolysis"/>
    <property type="evidence" value="ECO:0007669"/>
    <property type="project" value="UniProtKB-KW"/>
</dbReference>
<keyword evidence="12" id="KW-0720">Serine protease</keyword>
<evidence type="ECO:0000256" key="14">
    <source>
        <dbReference type="ARBA" id="ARBA00023157"/>
    </source>
</evidence>
<keyword evidence="6" id="KW-0399">Innate immunity</keyword>
<evidence type="ECO:0000259" key="20">
    <source>
        <dbReference type="PROSITE" id="PS50240"/>
    </source>
</evidence>
<feature type="disulfide bond" evidence="18">
    <location>
        <begin position="144"/>
        <end position="171"/>
    </location>
</feature>
<dbReference type="GeneTree" id="ENSGT00940000158605"/>
<dbReference type="CDD" id="cd00190">
    <property type="entry name" value="Tryp_SPc"/>
    <property type="match status" value="1"/>
</dbReference>
<comment type="cofactor">
    <cofactor evidence="1">
        <name>Mn(2+)</name>
        <dbReference type="ChEBI" id="CHEBI:29035"/>
    </cofactor>
</comment>
<dbReference type="GO" id="GO:0004252">
    <property type="term" value="F:serine-type endopeptidase activity"/>
    <property type="evidence" value="ECO:0007669"/>
    <property type="project" value="InterPro"/>
</dbReference>
<evidence type="ECO:0000256" key="11">
    <source>
        <dbReference type="ARBA" id="ARBA00022801"/>
    </source>
</evidence>
<protein>
    <recommendedName>
        <fullName evidence="16">C3/C5 convertase</fullName>
    </recommendedName>
</protein>
<dbReference type="Pfam" id="PF00089">
    <property type="entry name" value="Trypsin"/>
    <property type="match status" value="1"/>
</dbReference>
<keyword evidence="14 18" id="KW-1015">Disulfide bond</keyword>
<dbReference type="InterPro" id="IPR000436">
    <property type="entry name" value="Sushi_SCR_CCP_dom"/>
</dbReference>
<dbReference type="SMART" id="SM00032">
    <property type="entry name" value="CCP"/>
    <property type="match status" value="3"/>
</dbReference>
<dbReference type="Gene3D" id="2.40.10.10">
    <property type="entry name" value="Trypsin-like serine proteases"/>
    <property type="match status" value="2"/>
</dbReference>
<dbReference type="PIRSF" id="PIRSF001154">
    <property type="entry name" value="Compl_C2_B"/>
    <property type="match status" value="1"/>
</dbReference>
<keyword evidence="13" id="KW-0391">Immunity</keyword>
<dbReference type="InterPro" id="IPR043504">
    <property type="entry name" value="Peptidase_S1_PA_chymotrypsin"/>
</dbReference>
<dbReference type="SUPFAM" id="SSF50494">
    <property type="entry name" value="Trypsin-like serine proteases"/>
    <property type="match status" value="1"/>
</dbReference>
<evidence type="ECO:0000256" key="9">
    <source>
        <dbReference type="ARBA" id="ARBA00022729"/>
    </source>
</evidence>
<dbReference type="Gene3D" id="3.40.50.410">
    <property type="entry name" value="von Willebrand factor, type A domain"/>
    <property type="match status" value="1"/>
</dbReference>
<dbReference type="PRINTS" id="PR00722">
    <property type="entry name" value="CHYMOTRYPSIN"/>
</dbReference>
<evidence type="ECO:0000256" key="5">
    <source>
        <dbReference type="ARBA" id="ARBA00022525"/>
    </source>
</evidence>
<dbReference type="GO" id="GO:0009986">
    <property type="term" value="C:cell surface"/>
    <property type="evidence" value="ECO:0007669"/>
    <property type="project" value="UniProtKB-SubCell"/>
</dbReference>
<dbReference type="Pfam" id="PF00092">
    <property type="entry name" value="VWA"/>
    <property type="match status" value="1"/>
</dbReference>
<evidence type="ECO:0000256" key="3">
    <source>
        <dbReference type="ARBA" id="ARBA00004241"/>
    </source>
</evidence>
<feature type="domain" description="Sushi" evidence="21">
    <location>
        <begin position="176"/>
        <end position="233"/>
    </location>
</feature>
<evidence type="ECO:0000313" key="23">
    <source>
        <dbReference type="Proteomes" id="UP001501920"/>
    </source>
</evidence>
<evidence type="ECO:0000256" key="12">
    <source>
        <dbReference type="ARBA" id="ARBA00022825"/>
    </source>
</evidence>
<evidence type="ECO:0000256" key="17">
    <source>
        <dbReference type="PIRSR" id="PIRSR001154-1"/>
    </source>
</evidence>
<evidence type="ECO:0000259" key="19">
    <source>
        <dbReference type="PROSITE" id="PS50234"/>
    </source>
</evidence>
<feature type="domain" description="VWFA" evidence="19">
    <location>
        <begin position="277"/>
        <end position="476"/>
    </location>
</feature>